<dbReference type="InterPro" id="IPR036179">
    <property type="entry name" value="Ig-like_dom_sf"/>
</dbReference>
<keyword evidence="3" id="KW-1015">Disulfide bond</keyword>
<organism evidence="5 6">
    <name type="scientific">Eumeta variegata</name>
    <name type="common">Bagworm moth</name>
    <name type="synonym">Eumeta japonica</name>
    <dbReference type="NCBI Taxonomy" id="151549"/>
    <lineage>
        <taxon>Eukaryota</taxon>
        <taxon>Metazoa</taxon>
        <taxon>Ecdysozoa</taxon>
        <taxon>Arthropoda</taxon>
        <taxon>Hexapoda</taxon>
        <taxon>Insecta</taxon>
        <taxon>Pterygota</taxon>
        <taxon>Neoptera</taxon>
        <taxon>Endopterygota</taxon>
        <taxon>Lepidoptera</taxon>
        <taxon>Glossata</taxon>
        <taxon>Ditrysia</taxon>
        <taxon>Tineoidea</taxon>
        <taxon>Psychidae</taxon>
        <taxon>Oiketicinae</taxon>
        <taxon>Eumeta</taxon>
    </lineage>
</organism>
<keyword evidence="6" id="KW-1185">Reference proteome</keyword>
<name>A0A4C1TC65_EUMVA</name>
<dbReference type="InterPro" id="IPR013783">
    <property type="entry name" value="Ig-like_fold"/>
</dbReference>
<feature type="domain" description="Ig-like" evidence="4">
    <location>
        <begin position="341"/>
        <end position="435"/>
    </location>
</feature>
<sequence>MRASSRDLRGKAKDVDEGQRRGRYRLVETKDMMYLQVARVRADDAGFYYCYADFSVSFAHKTSVHLIVISPPERLWVIQENGSIVGESISTANHELGPLRVGDHVRLMCVVFGGKPRPNLTWWTGGRVLKDTSMQLSERRMRSLLIYGPLSRKDHGRVLTCRAANNKYIDALSIDITLDVYYNQIRLDEANTPALIEGRSIIYPLSGSAGIYSRRDSPVMPTPSWNNNFCTDRFVSAVPPELVSLRGPPGAVRAGDAAALQCRVLGARPPPDVVWHLNGKQMPHIEQNIKIEASQRLVVSDVELIVTPELDEAPIMCCASAYDRHDSYICADNFTFSVTYPPILEIINEELHNDTLSVVMGSNVTLNCSISANPAIDNYFWYHEDEIIYDSNDTGHSIQLQPTLQLDSVEEKAAGEYRCGAVNAEGRNESQAVVVDVLYAPICTKDIIEKFGVGKESVRISCEVKANPEPISYRWVFFNGTNATDNENFTSELNSSAQVLDYNRPSDVIYGTILCWGLNGIPDLNGDADVPNKPCKFIITNETVPQSPKECKAVRNEQDDVAVRCEEGHNGGLPQVVGPLDQVVGPLNVRPSHAARSRLWSLLDNLSSAVIGSLSGYSGHKPGGRLDLPTSLFNVHVKLQIFMQVLLDLLKESQSYVLKGNNCVSKDRGSVRLRTLAL</sequence>
<dbReference type="InterPro" id="IPR013162">
    <property type="entry name" value="CD80_C2-set"/>
</dbReference>
<dbReference type="Pfam" id="PF13927">
    <property type="entry name" value="Ig_3"/>
    <property type="match status" value="1"/>
</dbReference>
<dbReference type="OrthoDB" id="10010359at2759"/>
<dbReference type="Pfam" id="PF08205">
    <property type="entry name" value="C2-set_2"/>
    <property type="match status" value="2"/>
</dbReference>
<evidence type="ECO:0000259" key="4">
    <source>
        <dbReference type="PROSITE" id="PS50835"/>
    </source>
</evidence>
<dbReference type="GO" id="GO:0016020">
    <property type="term" value="C:membrane"/>
    <property type="evidence" value="ECO:0007669"/>
    <property type="project" value="UniProtKB-SubCell"/>
</dbReference>
<dbReference type="EMBL" id="BGZK01000043">
    <property type="protein sequence ID" value="GBP10901.1"/>
    <property type="molecule type" value="Genomic_DNA"/>
</dbReference>
<evidence type="ECO:0000256" key="1">
    <source>
        <dbReference type="ARBA" id="ARBA00004167"/>
    </source>
</evidence>
<accession>A0A4C1TC65</accession>
<dbReference type="Proteomes" id="UP000299102">
    <property type="component" value="Unassembled WGS sequence"/>
</dbReference>
<comment type="caution">
    <text evidence="5">The sequence shown here is derived from an EMBL/GenBank/DDBJ whole genome shotgun (WGS) entry which is preliminary data.</text>
</comment>
<dbReference type="PROSITE" id="PS50835">
    <property type="entry name" value="IG_LIKE"/>
    <property type="match status" value="3"/>
</dbReference>
<keyword evidence="2" id="KW-0472">Membrane</keyword>
<dbReference type="SUPFAM" id="SSF48726">
    <property type="entry name" value="Immunoglobulin"/>
    <property type="match status" value="4"/>
</dbReference>
<dbReference type="SMART" id="SM00408">
    <property type="entry name" value="IGc2"/>
    <property type="match status" value="2"/>
</dbReference>
<dbReference type="InterPro" id="IPR003598">
    <property type="entry name" value="Ig_sub2"/>
</dbReference>
<dbReference type="Gene3D" id="2.60.40.10">
    <property type="entry name" value="Immunoglobulins"/>
    <property type="match status" value="4"/>
</dbReference>
<dbReference type="PANTHER" id="PTHR23278:SF19">
    <property type="entry name" value="OBSCURIN"/>
    <property type="match status" value="1"/>
</dbReference>
<proteinExistence type="predicted"/>
<feature type="domain" description="Ig-like" evidence="4">
    <location>
        <begin position="240"/>
        <end position="337"/>
    </location>
</feature>
<evidence type="ECO:0000313" key="5">
    <source>
        <dbReference type="EMBL" id="GBP10901.1"/>
    </source>
</evidence>
<dbReference type="CDD" id="cd00096">
    <property type="entry name" value="Ig"/>
    <property type="match status" value="1"/>
</dbReference>
<dbReference type="InterPro" id="IPR007110">
    <property type="entry name" value="Ig-like_dom"/>
</dbReference>
<dbReference type="SMART" id="SM00409">
    <property type="entry name" value="IG"/>
    <property type="match status" value="3"/>
</dbReference>
<protein>
    <submittedName>
        <fullName evidence="5">Nephrin</fullName>
    </submittedName>
</protein>
<dbReference type="InterPro" id="IPR003599">
    <property type="entry name" value="Ig_sub"/>
</dbReference>
<dbReference type="PANTHER" id="PTHR23278">
    <property type="entry name" value="SIDESTEP PROTEIN"/>
    <property type="match status" value="1"/>
</dbReference>
<gene>
    <name evidence="5" type="primary">Nphs1</name>
    <name evidence="5" type="ORF">EVAR_5476_1</name>
</gene>
<evidence type="ECO:0000256" key="2">
    <source>
        <dbReference type="ARBA" id="ARBA00023136"/>
    </source>
</evidence>
<dbReference type="AlphaFoldDB" id="A0A4C1TC65"/>
<evidence type="ECO:0000313" key="6">
    <source>
        <dbReference type="Proteomes" id="UP000299102"/>
    </source>
</evidence>
<comment type="subcellular location">
    <subcellularLocation>
        <location evidence="1">Membrane</location>
        <topology evidence="1">Single-pass membrane protein</topology>
    </subcellularLocation>
</comment>
<dbReference type="STRING" id="151549.A0A4C1TC65"/>
<evidence type="ECO:0000256" key="3">
    <source>
        <dbReference type="ARBA" id="ARBA00023157"/>
    </source>
</evidence>
<feature type="domain" description="Ig-like" evidence="4">
    <location>
        <begin position="102"/>
        <end position="177"/>
    </location>
</feature>
<reference evidence="5 6" key="1">
    <citation type="journal article" date="2019" name="Commun. Biol.">
        <title>The bagworm genome reveals a unique fibroin gene that provides high tensile strength.</title>
        <authorList>
            <person name="Kono N."/>
            <person name="Nakamura H."/>
            <person name="Ohtoshi R."/>
            <person name="Tomita M."/>
            <person name="Numata K."/>
            <person name="Arakawa K."/>
        </authorList>
    </citation>
    <scope>NUCLEOTIDE SEQUENCE [LARGE SCALE GENOMIC DNA]</scope>
</reference>